<reference evidence="3" key="1">
    <citation type="submission" date="2015-09" db="EMBL/GenBank/DDBJ databases">
        <authorList>
            <consortium name="Pathogen Informatics"/>
        </authorList>
    </citation>
    <scope>NUCLEOTIDE SEQUENCE [LARGE SCALE GENOMIC DNA]</scope>
    <source>
        <strain evidence="3">Lake Konstanz</strain>
    </source>
</reference>
<dbReference type="Proteomes" id="UP000051952">
    <property type="component" value="Unassembled WGS sequence"/>
</dbReference>
<organism evidence="2 3">
    <name type="scientific">Bodo saltans</name>
    <name type="common">Flagellated protozoan</name>
    <dbReference type="NCBI Taxonomy" id="75058"/>
    <lineage>
        <taxon>Eukaryota</taxon>
        <taxon>Discoba</taxon>
        <taxon>Euglenozoa</taxon>
        <taxon>Kinetoplastea</taxon>
        <taxon>Metakinetoplastina</taxon>
        <taxon>Eubodonida</taxon>
        <taxon>Bodonidae</taxon>
        <taxon>Bodo</taxon>
    </lineage>
</organism>
<feature type="region of interest" description="Disordered" evidence="1">
    <location>
        <begin position="290"/>
        <end position="318"/>
    </location>
</feature>
<dbReference type="EMBL" id="CYKH01001664">
    <property type="protein sequence ID" value="CUG88628.1"/>
    <property type="molecule type" value="Genomic_DNA"/>
</dbReference>
<evidence type="ECO:0000313" key="3">
    <source>
        <dbReference type="Proteomes" id="UP000051952"/>
    </source>
</evidence>
<proteinExistence type="predicted"/>
<protein>
    <submittedName>
        <fullName evidence="2">Uncharacterized protein</fullName>
    </submittedName>
</protein>
<accession>A0A0S4JF72</accession>
<keyword evidence="3" id="KW-1185">Reference proteome</keyword>
<sequence>MSFRTFVECIVRIAEAKFSLTSAFAVPTIIRRWGIADRLEFLLDHFLEPLRTAMSETELSNELRSFEWPTFLADAAGDHTLEELRRYAYRVVQREQSKAVAAAAQPPKVTIKAPGSSALGRQDTMEGTFVLDEPGEVVMAPPLAVEEFSATVSDRMTFPMCPNSGVEIVTVDVTSTKGIARCHQLYFLKQNAAADGQLSSHFGGVVPSYHPAVSTVDVYDVLAALPTSFLHLSSALRPAMDAQLRCFLKLYQSCCSSDTKNGKRNLRANFGVLINYLQRRGFFDTEPIRHKRKARRTEDHEEYEGEQGSEHYDAPGSPHSVASIAPSVTIVEPVVADAQQSPPPTVDVEAFVRVCWEMEFCCFVPIRPEYCCPSVFLERKSLITSAIYEDPSFKPLLRVSPDLQDAVAIAVKRTEQWNERRRMFLDAPAAQQGLDAPGSMWWLVSSRMDLTFQQLVNIVIRLALTLYGTTDPVTALMTTATRIEAAERAPTTEFLEHVDVPPPSMVDELLPIKRSANPTPAAAVDPKKKPVSAKK</sequence>
<feature type="region of interest" description="Disordered" evidence="1">
    <location>
        <begin position="516"/>
        <end position="535"/>
    </location>
</feature>
<dbReference type="VEuPathDB" id="TriTrypDB:BSAL_16500"/>
<dbReference type="AlphaFoldDB" id="A0A0S4JF72"/>
<evidence type="ECO:0000256" key="1">
    <source>
        <dbReference type="SAM" id="MobiDB-lite"/>
    </source>
</evidence>
<gene>
    <name evidence="2" type="ORF">BSAL_16500</name>
</gene>
<evidence type="ECO:0000313" key="2">
    <source>
        <dbReference type="EMBL" id="CUG88628.1"/>
    </source>
</evidence>
<name>A0A0S4JF72_BODSA</name>